<dbReference type="SMART" id="SM00943">
    <property type="entry name" value="Prim-Pol"/>
    <property type="match status" value="1"/>
</dbReference>
<evidence type="ECO:0000313" key="3">
    <source>
        <dbReference type="EMBL" id="KRO16228.1"/>
    </source>
</evidence>
<dbReference type="Pfam" id="PF09250">
    <property type="entry name" value="Prim-Pol"/>
    <property type="match status" value="1"/>
</dbReference>
<evidence type="ECO:0000259" key="1">
    <source>
        <dbReference type="SMART" id="SM00942"/>
    </source>
</evidence>
<dbReference type="SUPFAM" id="SSF56747">
    <property type="entry name" value="Prim-pol domain"/>
    <property type="match status" value="1"/>
</dbReference>
<dbReference type="InterPro" id="IPR014820">
    <property type="entry name" value="PriCT_1"/>
</dbReference>
<organism evidence="3 4">
    <name type="scientific">Lacticaseibacillus saniviri JCM 17471 = DSM 24301</name>
    <dbReference type="NCBI Taxonomy" id="1293598"/>
    <lineage>
        <taxon>Bacteria</taxon>
        <taxon>Bacillati</taxon>
        <taxon>Bacillota</taxon>
        <taxon>Bacilli</taxon>
        <taxon>Lactobacillales</taxon>
        <taxon>Lactobacillaceae</taxon>
        <taxon>Lacticaseibacillus</taxon>
    </lineage>
</organism>
<feature type="domain" description="Primase C-terminal 1" evidence="1">
    <location>
        <begin position="205"/>
        <end position="270"/>
    </location>
</feature>
<proteinExistence type="predicted"/>
<evidence type="ECO:0008006" key="5">
    <source>
        <dbReference type="Google" id="ProtNLM"/>
    </source>
</evidence>
<keyword evidence="4" id="KW-1185">Reference proteome</keyword>
<evidence type="ECO:0000259" key="2">
    <source>
        <dbReference type="SMART" id="SM00943"/>
    </source>
</evidence>
<name>A0A0R2MRJ8_9LACO</name>
<dbReference type="Proteomes" id="UP000050969">
    <property type="component" value="Unassembled WGS sequence"/>
</dbReference>
<dbReference type="Pfam" id="PF08708">
    <property type="entry name" value="PriCT_1"/>
    <property type="match status" value="1"/>
</dbReference>
<sequence length="275" mass="30763">MQTLENYALAYAGKGFYVLPMAALEKRPLVEFADRPPMTQAELKQAWQRHPNARIAFRTVDFLVVDIDEHTDGEDGIQSFRDYYAEHPKQFPETLSQTTGSGGTQLFYKKPAGIEMTQVIGWLPGVDIKAHVNNYVMVAPSPTPKGGYKWDNRNPIALAPTELIDAINGKKQQSYQPIREMTQTTLSSQDRQFGQHSKTAELFEQIANGLGETGGRNMALAAFIGGLLYRNVDAKAVYQLAQLANDNTANSLDVKEFDRTFDSMVKKELRRRNGG</sequence>
<dbReference type="PATRIC" id="fig|1293598.4.peg.1756"/>
<protein>
    <recommendedName>
        <fullName evidence="5">DNA primase</fullName>
    </recommendedName>
</protein>
<dbReference type="CDD" id="cd04859">
    <property type="entry name" value="Prim_Pol"/>
    <property type="match status" value="1"/>
</dbReference>
<comment type="caution">
    <text evidence="3">The sequence shown here is derived from an EMBL/GenBank/DDBJ whole genome shotgun (WGS) entry which is preliminary data.</text>
</comment>
<dbReference type="AlphaFoldDB" id="A0A0R2MRJ8"/>
<feature type="domain" description="DNA primase/polymerase bifunctional N-terminal" evidence="2">
    <location>
        <begin position="8"/>
        <end position="163"/>
    </location>
</feature>
<dbReference type="OrthoDB" id="2303110at2"/>
<dbReference type="EMBL" id="JQCE01000044">
    <property type="protein sequence ID" value="KRO16228.1"/>
    <property type="molecule type" value="Genomic_DNA"/>
</dbReference>
<reference evidence="3 4" key="1">
    <citation type="journal article" date="2015" name="Genome Announc.">
        <title>Expanding the biotechnology potential of lactobacilli through comparative genomics of 213 strains and associated genera.</title>
        <authorList>
            <person name="Sun Z."/>
            <person name="Harris H.M."/>
            <person name="McCann A."/>
            <person name="Guo C."/>
            <person name="Argimon S."/>
            <person name="Zhang W."/>
            <person name="Yang X."/>
            <person name="Jeffery I.B."/>
            <person name="Cooney J.C."/>
            <person name="Kagawa T.F."/>
            <person name="Liu W."/>
            <person name="Song Y."/>
            <person name="Salvetti E."/>
            <person name="Wrobel A."/>
            <person name="Rasinkangas P."/>
            <person name="Parkhill J."/>
            <person name="Rea M.C."/>
            <person name="O'Sullivan O."/>
            <person name="Ritari J."/>
            <person name="Douillard F.P."/>
            <person name="Paul Ross R."/>
            <person name="Yang R."/>
            <person name="Briner A.E."/>
            <person name="Felis G.E."/>
            <person name="de Vos W.M."/>
            <person name="Barrangou R."/>
            <person name="Klaenhammer T.R."/>
            <person name="Caufield P.W."/>
            <person name="Cui Y."/>
            <person name="Zhang H."/>
            <person name="O'Toole P.W."/>
        </authorList>
    </citation>
    <scope>NUCLEOTIDE SEQUENCE [LARGE SCALE GENOMIC DNA]</scope>
    <source>
        <strain evidence="3 4">DSM 24301</strain>
    </source>
</reference>
<accession>A0A0R2MRJ8</accession>
<dbReference type="RefSeq" id="WP_054778144.1">
    <property type="nucleotide sequence ID" value="NZ_BBBX01000040.1"/>
</dbReference>
<dbReference type="InterPro" id="IPR015330">
    <property type="entry name" value="DNA_primase/pol_bifunc_N"/>
</dbReference>
<evidence type="ECO:0000313" key="4">
    <source>
        <dbReference type="Proteomes" id="UP000050969"/>
    </source>
</evidence>
<dbReference type="SMART" id="SM00942">
    <property type="entry name" value="PriCT_1"/>
    <property type="match status" value="1"/>
</dbReference>
<dbReference type="STRING" id="1293598.IV56_GL001683"/>
<gene>
    <name evidence="3" type="ORF">IV56_GL001683</name>
</gene>